<sequence>MAASAVAVVAAGCHKNTPQTPKSRQRRTLHSSHGHLTANLTKISIAPAHQAIVRMINGIVARNIWHFTAGIVCWPPSQESSSSITTPGGDGGASVAVLLSIGRFAAH</sequence>
<evidence type="ECO:0000313" key="2">
    <source>
        <dbReference type="Proteomes" id="UP000606786"/>
    </source>
</evidence>
<evidence type="ECO:0000313" key="1">
    <source>
        <dbReference type="EMBL" id="CAD7013352.1"/>
    </source>
</evidence>
<proteinExistence type="predicted"/>
<dbReference type="AlphaFoldDB" id="A0A811VGU3"/>
<keyword evidence="2" id="KW-1185">Reference proteome</keyword>
<name>A0A811VGU3_CERCA</name>
<organism evidence="1 2">
    <name type="scientific">Ceratitis capitata</name>
    <name type="common">Mediterranean fruit fly</name>
    <name type="synonym">Tephritis capitata</name>
    <dbReference type="NCBI Taxonomy" id="7213"/>
    <lineage>
        <taxon>Eukaryota</taxon>
        <taxon>Metazoa</taxon>
        <taxon>Ecdysozoa</taxon>
        <taxon>Arthropoda</taxon>
        <taxon>Hexapoda</taxon>
        <taxon>Insecta</taxon>
        <taxon>Pterygota</taxon>
        <taxon>Neoptera</taxon>
        <taxon>Endopterygota</taxon>
        <taxon>Diptera</taxon>
        <taxon>Brachycera</taxon>
        <taxon>Muscomorpha</taxon>
        <taxon>Tephritoidea</taxon>
        <taxon>Tephritidae</taxon>
        <taxon>Ceratitis</taxon>
        <taxon>Ceratitis</taxon>
    </lineage>
</organism>
<protein>
    <submittedName>
        <fullName evidence="1">(Mediterranean fruit fly) hypothetical protein</fullName>
    </submittedName>
</protein>
<reference evidence="1" key="1">
    <citation type="submission" date="2020-11" db="EMBL/GenBank/DDBJ databases">
        <authorList>
            <person name="Whitehead M."/>
        </authorList>
    </citation>
    <scope>NUCLEOTIDE SEQUENCE</scope>
    <source>
        <strain evidence="1">EGII</strain>
    </source>
</reference>
<dbReference type="Proteomes" id="UP000606786">
    <property type="component" value="Unassembled WGS sequence"/>
</dbReference>
<dbReference type="EMBL" id="CAJHJT010000056">
    <property type="protein sequence ID" value="CAD7013352.1"/>
    <property type="molecule type" value="Genomic_DNA"/>
</dbReference>
<accession>A0A811VGU3</accession>
<gene>
    <name evidence="1" type="ORF">CCAP1982_LOCUS21420</name>
</gene>
<comment type="caution">
    <text evidence="1">The sequence shown here is derived from an EMBL/GenBank/DDBJ whole genome shotgun (WGS) entry which is preliminary data.</text>
</comment>